<sequence length="139" mass="14359">MPNSFRIVRFATALSAVVALAGFTPPAQADPLNAVQTITVTKAPSPLLALFTGSATMSARVTSTQTGEPVSGVQIWFGSGGLDFANLCTGVTNAAGVVSCSTNGTYYFKQVKTTRVLAAFNAMLLRDATSLGQKKVPAL</sequence>
<keyword evidence="3" id="KW-1185">Reference proteome</keyword>
<reference evidence="2 3" key="1">
    <citation type="submission" date="2018-11" db="EMBL/GenBank/DDBJ databases">
        <authorList>
            <person name="Li F."/>
        </authorList>
    </citation>
    <scope>NUCLEOTIDE SEQUENCE [LARGE SCALE GENOMIC DNA]</scope>
    <source>
        <strain evidence="2 3">KIS18-7</strain>
    </source>
</reference>
<keyword evidence="1" id="KW-0732">Signal</keyword>
<protein>
    <recommendedName>
        <fullName evidence="4">Big-1 domain-containing protein</fullName>
    </recommendedName>
</protein>
<evidence type="ECO:0008006" key="4">
    <source>
        <dbReference type="Google" id="ProtNLM"/>
    </source>
</evidence>
<accession>A0A3N0DUR5</accession>
<comment type="caution">
    <text evidence="2">The sequence shown here is derived from an EMBL/GenBank/DDBJ whole genome shotgun (WGS) entry which is preliminary data.</text>
</comment>
<organism evidence="2 3">
    <name type="scientific">Nocardioides marmorisolisilvae</name>
    <dbReference type="NCBI Taxonomy" id="1542737"/>
    <lineage>
        <taxon>Bacteria</taxon>
        <taxon>Bacillati</taxon>
        <taxon>Actinomycetota</taxon>
        <taxon>Actinomycetes</taxon>
        <taxon>Propionibacteriales</taxon>
        <taxon>Nocardioidaceae</taxon>
        <taxon>Nocardioides</taxon>
    </lineage>
</organism>
<feature type="signal peptide" evidence="1">
    <location>
        <begin position="1"/>
        <end position="29"/>
    </location>
</feature>
<name>A0A3N0DUR5_9ACTN</name>
<evidence type="ECO:0000313" key="3">
    <source>
        <dbReference type="Proteomes" id="UP000277094"/>
    </source>
</evidence>
<gene>
    <name evidence="2" type="ORF">EFL95_10320</name>
</gene>
<dbReference type="Proteomes" id="UP000277094">
    <property type="component" value="Unassembled WGS sequence"/>
</dbReference>
<feature type="chain" id="PRO_5018281657" description="Big-1 domain-containing protein" evidence="1">
    <location>
        <begin position="30"/>
        <end position="139"/>
    </location>
</feature>
<dbReference type="AlphaFoldDB" id="A0A3N0DUR5"/>
<proteinExistence type="predicted"/>
<evidence type="ECO:0000256" key="1">
    <source>
        <dbReference type="SAM" id="SignalP"/>
    </source>
</evidence>
<dbReference type="EMBL" id="RJSG01000002">
    <property type="protein sequence ID" value="RNL79374.1"/>
    <property type="molecule type" value="Genomic_DNA"/>
</dbReference>
<dbReference type="RefSeq" id="WP_123233876.1">
    <property type="nucleotide sequence ID" value="NZ_RJSG01000002.1"/>
</dbReference>
<evidence type="ECO:0000313" key="2">
    <source>
        <dbReference type="EMBL" id="RNL79374.1"/>
    </source>
</evidence>